<organism evidence="2 3">
    <name type="scientific">Taxus chinensis</name>
    <name type="common">Chinese yew</name>
    <name type="synonym">Taxus wallichiana var. chinensis</name>
    <dbReference type="NCBI Taxonomy" id="29808"/>
    <lineage>
        <taxon>Eukaryota</taxon>
        <taxon>Viridiplantae</taxon>
        <taxon>Streptophyta</taxon>
        <taxon>Embryophyta</taxon>
        <taxon>Tracheophyta</taxon>
        <taxon>Spermatophyta</taxon>
        <taxon>Pinopsida</taxon>
        <taxon>Pinidae</taxon>
        <taxon>Conifers II</taxon>
        <taxon>Cupressales</taxon>
        <taxon>Taxaceae</taxon>
        <taxon>Taxus</taxon>
    </lineage>
</organism>
<proteinExistence type="predicted"/>
<reference evidence="2 3" key="1">
    <citation type="journal article" date="2021" name="Nat. Plants">
        <title>The Taxus genome provides insights into paclitaxel biosynthesis.</title>
        <authorList>
            <person name="Xiong X."/>
            <person name="Gou J."/>
            <person name="Liao Q."/>
            <person name="Li Y."/>
            <person name="Zhou Q."/>
            <person name="Bi G."/>
            <person name="Li C."/>
            <person name="Du R."/>
            <person name="Wang X."/>
            <person name="Sun T."/>
            <person name="Guo L."/>
            <person name="Liang H."/>
            <person name="Lu P."/>
            <person name="Wu Y."/>
            <person name="Zhang Z."/>
            <person name="Ro D.K."/>
            <person name="Shang Y."/>
            <person name="Huang S."/>
            <person name="Yan J."/>
        </authorList>
    </citation>
    <scope>NUCLEOTIDE SEQUENCE [LARGE SCALE GENOMIC DNA]</scope>
    <source>
        <strain evidence="2">Ta-2019</strain>
    </source>
</reference>
<accession>A0AA38GZI0</accession>
<feature type="region of interest" description="Disordered" evidence="1">
    <location>
        <begin position="1"/>
        <end position="20"/>
    </location>
</feature>
<feature type="compositionally biased region" description="Pro residues" evidence="1">
    <location>
        <begin position="1"/>
        <end position="12"/>
    </location>
</feature>
<dbReference type="InterPro" id="IPR035979">
    <property type="entry name" value="RBD_domain_sf"/>
</dbReference>
<dbReference type="GO" id="GO:0003676">
    <property type="term" value="F:nucleic acid binding"/>
    <property type="evidence" value="ECO:0007669"/>
    <property type="project" value="InterPro"/>
</dbReference>
<comment type="caution">
    <text evidence="2">The sequence shown here is derived from an EMBL/GenBank/DDBJ whole genome shotgun (WGS) entry which is preliminary data.</text>
</comment>
<protein>
    <submittedName>
        <fullName evidence="2">Uncharacterized protein</fullName>
    </submittedName>
</protein>
<evidence type="ECO:0000313" key="2">
    <source>
        <dbReference type="EMBL" id="KAH9331557.1"/>
    </source>
</evidence>
<evidence type="ECO:0000256" key="1">
    <source>
        <dbReference type="SAM" id="MobiDB-lite"/>
    </source>
</evidence>
<evidence type="ECO:0000313" key="3">
    <source>
        <dbReference type="Proteomes" id="UP000824469"/>
    </source>
</evidence>
<dbReference type="Proteomes" id="UP000824469">
    <property type="component" value="Unassembled WGS sequence"/>
</dbReference>
<keyword evidence="3" id="KW-1185">Reference proteome</keyword>
<dbReference type="SUPFAM" id="SSF54928">
    <property type="entry name" value="RNA-binding domain, RBD"/>
    <property type="match status" value="1"/>
</dbReference>
<dbReference type="EMBL" id="JAHRHJ020000001">
    <property type="protein sequence ID" value="KAH9331557.1"/>
    <property type="molecule type" value="Genomic_DNA"/>
</dbReference>
<name>A0AA38GZI0_TAXCH</name>
<sequence>MMQAGPPAPSNNPVPHNNVAVDPSQQQWMAMQQYQGPMHAPPQLADEIKTLWIGDLLYWMDENYLYTCFAQSGE</sequence>
<dbReference type="AlphaFoldDB" id="A0AA38GZI0"/>
<gene>
    <name evidence="2" type="ORF">KI387_003665</name>
</gene>
<feature type="non-terminal residue" evidence="2">
    <location>
        <position position="74"/>
    </location>
</feature>